<dbReference type="GO" id="GO:0090575">
    <property type="term" value="C:RNA polymerase II transcription regulator complex"/>
    <property type="evidence" value="ECO:0007669"/>
    <property type="project" value="TreeGrafter"/>
</dbReference>
<dbReference type="InterPro" id="IPR046347">
    <property type="entry name" value="bZIP_sf"/>
</dbReference>
<evidence type="ECO:0000256" key="3">
    <source>
        <dbReference type="SAM" id="Coils"/>
    </source>
</evidence>
<dbReference type="SMART" id="SM00338">
    <property type="entry name" value="BRLZ"/>
    <property type="match status" value="1"/>
</dbReference>
<evidence type="ECO:0000256" key="1">
    <source>
        <dbReference type="ARBA" id="ARBA00004123"/>
    </source>
</evidence>
<comment type="subcellular location">
    <subcellularLocation>
        <location evidence="1">Nucleus</location>
    </subcellularLocation>
</comment>
<dbReference type="Pfam" id="PF10297">
    <property type="entry name" value="Hap4_Hap_bind"/>
    <property type="match status" value="1"/>
</dbReference>
<dbReference type="InterPro" id="IPR050936">
    <property type="entry name" value="AP-1-like"/>
</dbReference>
<organism evidence="6 7">
    <name type="scientific">Uncinula necator</name>
    <name type="common">Grape powdery mildew</name>
    <dbReference type="NCBI Taxonomy" id="52586"/>
    <lineage>
        <taxon>Eukaryota</taxon>
        <taxon>Fungi</taxon>
        <taxon>Dikarya</taxon>
        <taxon>Ascomycota</taxon>
        <taxon>Pezizomycotina</taxon>
        <taxon>Leotiomycetes</taxon>
        <taxon>Erysiphales</taxon>
        <taxon>Erysiphaceae</taxon>
        <taxon>Erysiphe</taxon>
    </lineage>
</organism>
<dbReference type="EMBL" id="JNVN01003868">
    <property type="protein sequence ID" value="KHJ30617.1"/>
    <property type="molecule type" value="Genomic_DNA"/>
</dbReference>
<dbReference type="OMA" id="MEIDFTA"/>
<evidence type="ECO:0000256" key="2">
    <source>
        <dbReference type="ARBA" id="ARBA00023242"/>
    </source>
</evidence>
<dbReference type="PANTHER" id="PTHR40621:SF7">
    <property type="entry name" value="BZIP DOMAIN-CONTAINING PROTEIN"/>
    <property type="match status" value="1"/>
</dbReference>
<dbReference type="InterPro" id="IPR018287">
    <property type="entry name" value="Hap4_TF_heteromerisation"/>
</dbReference>
<dbReference type="Gene3D" id="1.20.5.170">
    <property type="match status" value="1"/>
</dbReference>
<keyword evidence="2" id="KW-0539">Nucleus</keyword>
<gene>
    <name evidence="6" type="ORF">EV44_g1293</name>
</gene>
<feature type="region of interest" description="Disordered" evidence="4">
    <location>
        <begin position="56"/>
        <end position="83"/>
    </location>
</feature>
<sequence>MDSTSISIFTSANPSPAIAPAHPKLAVRKFDENIDSPGQLKTISNLGLVTQKEWVIPPRPKPGRKPATDTPPTKRKAQNRAAQRAFRERRAARVGELEVQLEEVKEEQQQREKELRNKIEQLEAELERLNAELNSWRLRCNNLNTIFEYEKRAKEATYAELAYLRNGAEITGNDAANLPHREFQATEPDKQRVHPTPGPDLTSNAANCVINSRENESVCIEENFANNNLECDNCTLNGRCVCIEETLKILKRDSISDNERPQIPTAPNFIEKHSHQSKLCTPLETDFTTPLSVDPIDVATESTEQIVPTELCGFCEEGSYCLCAEAVATAATSNGTEPRENFPNNVLSDIASSPSEIDFSNYNKVSNQPSATQKNSAYRTAPGTCQQCQLDPRSGAFCRSLSVMRSLNSKAPEGCCGKNNDGGCCNMINTASCEKPRLSCADTFRTLSCHKSYDRANHESNSWLGLLNATPSSHPGRGPLEVEAASVLEVLRLFDRRFKGDK</sequence>
<dbReference type="PROSITE" id="PS00036">
    <property type="entry name" value="BZIP_BASIC"/>
    <property type="match status" value="1"/>
</dbReference>
<protein>
    <submittedName>
        <fullName evidence="6">Putative bzip transcription factor</fullName>
    </submittedName>
</protein>
<dbReference type="Proteomes" id="UP000030854">
    <property type="component" value="Unassembled WGS sequence"/>
</dbReference>
<evidence type="ECO:0000256" key="4">
    <source>
        <dbReference type="SAM" id="MobiDB-lite"/>
    </source>
</evidence>
<evidence type="ECO:0000259" key="5">
    <source>
        <dbReference type="PROSITE" id="PS00036"/>
    </source>
</evidence>
<feature type="coiled-coil region" evidence="3">
    <location>
        <begin position="87"/>
        <end position="146"/>
    </location>
</feature>
<dbReference type="GO" id="GO:0000976">
    <property type="term" value="F:transcription cis-regulatory region binding"/>
    <property type="evidence" value="ECO:0007669"/>
    <property type="project" value="InterPro"/>
</dbReference>
<dbReference type="GO" id="GO:0001228">
    <property type="term" value="F:DNA-binding transcription activator activity, RNA polymerase II-specific"/>
    <property type="evidence" value="ECO:0007669"/>
    <property type="project" value="TreeGrafter"/>
</dbReference>
<evidence type="ECO:0000313" key="6">
    <source>
        <dbReference type="EMBL" id="KHJ30617.1"/>
    </source>
</evidence>
<dbReference type="InterPro" id="IPR004827">
    <property type="entry name" value="bZIP"/>
</dbReference>
<keyword evidence="7" id="KW-1185">Reference proteome</keyword>
<name>A0A0B1NW54_UNCNE</name>
<dbReference type="STRING" id="52586.A0A0B1NW54"/>
<keyword evidence="3" id="KW-0175">Coiled coil</keyword>
<reference evidence="6 7" key="1">
    <citation type="journal article" date="2014" name="BMC Genomics">
        <title>Adaptive genomic structural variation in the grape powdery mildew pathogen, Erysiphe necator.</title>
        <authorList>
            <person name="Jones L."/>
            <person name="Riaz S."/>
            <person name="Morales-Cruz A."/>
            <person name="Amrine K.C."/>
            <person name="McGuire B."/>
            <person name="Gubler W.D."/>
            <person name="Walker M.A."/>
            <person name="Cantu D."/>
        </authorList>
    </citation>
    <scope>NUCLEOTIDE SEQUENCE [LARGE SCALE GENOMIC DNA]</scope>
    <source>
        <strain evidence="7">c</strain>
    </source>
</reference>
<evidence type="ECO:0000313" key="7">
    <source>
        <dbReference type="Proteomes" id="UP000030854"/>
    </source>
</evidence>
<accession>A0A0B1NW54</accession>
<comment type="caution">
    <text evidence="6">The sequence shown here is derived from an EMBL/GenBank/DDBJ whole genome shotgun (WGS) entry which is preliminary data.</text>
</comment>
<proteinExistence type="predicted"/>
<dbReference type="SUPFAM" id="SSF57959">
    <property type="entry name" value="Leucine zipper domain"/>
    <property type="match status" value="1"/>
</dbReference>
<dbReference type="PANTHER" id="PTHR40621">
    <property type="entry name" value="TRANSCRIPTION FACTOR KAPC-RELATED"/>
    <property type="match status" value="1"/>
</dbReference>
<dbReference type="AlphaFoldDB" id="A0A0B1NW54"/>
<feature type="domain" description="BZIP" evidence="5">
    <location>
        <begin position="74"/>
        <end position="89"/>
    </location>
</feature>
<dbReference type="HOGENOM" id="CLU_014054_0_0_1"/>